<name>X0SPZ5_9ZZZZ</name>
<organism evidence="2">
    <name type="scientific">marine sediment metagenome</name>
    <dbReference type="NCBI Taxonomy" id="412755"/>
    <lineage>
        <taxon>unclassified sequences</taxon>
        <taxon>metagenomes</taxon>
        <taxon>ecological metagenomes</taxon>
    </lineage>
</organism>
<accession>X0SPZ5</accession>
<proteinExistence type="predicted"/>
<gene>
    <name evidence="2" type="ORF">S01H1_18131</name>
</gene>
<evidence type="ECO:0000313" key="2">
    <source>
        <dbReference type="EMBL" id="GAF77942.1"/>
    </source>
</evidence>
<keyword evidence="1" id="KW-0472">Membrane</keyword>
<dbReference type="AlphaFoldDB" id="X0SPZ5"/>
<keyword evidence="1" id="KW-1133">Transmembrane helix</keyword>
<dbReference type="EMBL" id="BARS01009672">
    <property type="protein sequence ID" value="GAF77942.1"/>
    <property type="molecule type" value="Genomic_DNA"/>
</dbReference>
<feature type="non-terminal residue" evidence="2">
    <location>
        <position position="1"/>
    </location>
</feature>
<evidence type="ECO:0000256" key="1">
    <source>
        <dbReference type="SAM" id="Phobius"/>
    </source>
</evidence>
<reference evidence="2" key="1">
    <citation type="journal article" date="2014" name="Front. Microbiol.">
        <title>High frequency of phylogenetically diverse reductive dehalogenase-homologous genes in deep subseafloor sedimentary metagenomes.</title>
        <authorList>
            <person name="Kawai M."/>
            <person name="Futagami T."/>
            <person name="Toyoda A."/>
            <person name="Takaki Y."/>
            <person name="Nishi S."/>
            <person name="Hori S."/>
            <person name="Arai W."/>
            <person name="Tsubouchi T."/>
            <person name="Morono Y."/>
            <person name="Uchiyama I."/>
            <person name="Ito T."/>
            <person name="Fujiyama A."/>
            <person name="Inagaki F."/>
            <person name="Takami H."/>
        </authorList>
    </citation>
    <scope>NUCLEOTIDE SEQUENCE</scope>
    <source>
        <strain evidence="2">Expedition CK06-06</strain>
    </source>
</reference>
<keyword evidence="1" id="KW-0812">Transmembrane</keyword>
<comment type="caution">
    <text evidence="2">The sequence shown here is derived from an EMBL/GenBank/DDBJ whole genome shotgun (WGS) entry which is preliminary data.</text>
</comment>
<protein>
    <submittedName>
        <fullName evidence="2">Uncharacterized protein</fullName>
    </submittedName>
</protein>
<sequence>QIVIYEIIFKPACSDDSACDNPIYLISQNLTDSEKNTFNSTKVYELILNGSFSTIIMLEDTHNLALTSNGGSIVKHVVWSSDPNTENHVAEITGGWPESTCNNTLKIQKNTYIDHNKDFPVRNSSQEHKVHYAPFDNIISSDIDLICIFQDVQPLHAPEFPLYMLPLFGLLIMFIALKRRRGYSVIKKAKF</sequence>
<feature type="transmembrane region" description="Helical" evidence="1">
    <location>
        <begin position="160"/>
        <end position="177"/>
    </location>
</feature>